<comment type="subcellular location">
    <subcellularLocation>
        <location evidence="1">Nucleus</location>
    </subcellularLocation>
</comment>
<dbReference type="GO" id="GO:0046983">
    <property type="term" value="F:protein dimerization activity"/>
    <property type="evidence" value="ECO:0007669"/>
    <property type="project" value="InterPro"/>
</dbReference>
<dbReference type="GO" id="GO:0005634">
    <property type="term" value="C:nucleus"/>
    <property type="evidence" value="ECO:0007669"/>
    <property type="project" value="UniProtKB-SubCell"/>
</dbReference>
<evidence type="ECO:0000256" key="4">
    <source>
        <dbReference type="ARBA" id="ARBA00023163"/>
    </source>
</evidence>
<proteinExistence type="predicted"/>
<dbReference type="EMBL" id="JACBKZ010000009">
    <property type="protein sequence ID" value="KAF5941708.1"/>
    <property type="molecule type" value="Genomic_DNA"/>
</dbReference>
<keyword evidence="8" id="KW-1185">Reference proteome</keyword>
<name>A0A7J7GQL9_CAMSI</name>
<evidence type="ECO:0000313" key="7">
    <source>
        <dbReference type="EMBL" id="KAF5941708.1"/>
    </source>
</evidence>
<evidence type="ECO:0000256" key="3">
    <source>
        <dbReference type="ARBA" id="ARBA00023125"/>
    </source>
</evidence>
<dbReference type="AlphaFoldDB" id="A0A7J7GQL9"/>
<dbReference type="Gene3D" id="3.40.1810.10">
    <property type="entry name" value="Transcription factor, MADS-box"/>
    <property type="match status" value="1"/>
</dbReference>
<dbReference type="InterPro" id="IPR002100">
    <property type="entry name" value="TF_MADSbox"/>
</dbReference>
<evidence type="ECO:0000256" key="5">
    <source>
        <dbReference type="ARBA" id="ARBA00023242"/>
    </source>
</evidence>
<evidence type="ECO:0000313" key="8">
    <source>
        <dbReference type="Proteomes" id="UP000593564"/>
    </source>
</evidence>
<protein>
    <recommendedName>
        <fullName evidence="6">MADS-box domain-containing protein</fullName>
    </recommendedName>
</protein>
<reference evidence="7 8" key="2">
    <citation type="submission" date="2020-07" db="EMBL/GenBank/DDBJ databases">
        <title>Genome assembly of wild tea tree DASZ reveals pedigree and selection history of tea varieties.</title>
        <authorList>
            <person name="Zhang W."/>
        </authorList>
    </citation>
    <scope>NUCLEOTIDE SEQUENCE [LARGE SCALE GENOMIC DNA]</scope>
    <source>
        <strain evidence="8">cv. G240</strain>
        <tissue evidence="7">Leaf</tissue>
    </source>
</reference>
<keyword evidence="3" id="KW-0238">DNA-binding</keyword>
<keyword evidence="4" id="KW-0804">Transcription</keyword>
<organism evidence="7 8">
    <name type="scientific">Camellia sinensis</name>
    <name type="common">Tea plant</name>
    <name type="synonym">Thea sinensis</name>
    <dbReference type="NCBI Taxonomy" id="4442"/>
    <lineage>
        <taxon>Eukaryota</taxon>
        <taxon>Viridiplantae</taxon>
        <taxon>Streptophyta</taxon>
        <taxon>Embryophyta</taxon>
        <taxon>Tracheophyta</taxon>
        <taxon>Spermatophyta</taxon>
        <taxon>Magnoliopsida</taxon>
        <taxon>eudicotyledons</taxon>
        <taxon>Gunneridae</taxon>
        <taxon>Pentapetalae</taxon>
        <taxon>asterids</taxon>
        <taxon>Ericales</taxon>
        <taxon>Theaceae</taxon>
        <taxon>Camellia</taxon>
    </lineage>
</organism>
<keyword evidence="5" id="KW-0539">Nucleus</keyword>
<feature type="domain" description="MADS-box" evidence="6">
    <location>
        <begin position="1"/>
        <end position="55"/>
    </location>
</feature>
<dbReference type="PROSITE" id="PS50066">
    <property type="entry name" value="MADS_BOX_2"/>
    <property type="match status" value="1"/>
</dbReference>
<sequence>MVKQIENSKARRLTYKRRLNCIKKKTMELTTLCGINACLVCLGPNGEVETWPEKPSDVRDVISKYKGPSEIESESETDVLDEKIEEVEKEIEAIKKKNLGKISMLMQLKRIELPKRAI</sequence>
<dbReference type="Proteomes" id="UP000593564">
    <property type="component" value="Unassembled WGS sequence"/>
</dbReference>
<dbReference type="InterPro" id="IPR036879">
    <property type="entry name" value="TF_MADSbox_sf"/>
</dbReference>
<dbReference type="GO" id="GO:0003677">
    <property type="term" value="F:DNA binding"/>
    <property type="evidence" value="ECO:0007669"/>
    <property type="project" value="UniProtKB-KW"/>
</dbReference>
<keyword evidence="2" id="KW-0805">Transcription regulation</keyword>
<reference evidence="8" key="1">
    <citation type="journal article" date="2020" name="Nat. Commun.">
        <title>Genome assembly of wild tea tree DASZ reveals pedigree and selection history of tea varieties.</title>
        <authorList>
            <person name="Zhang W."/>
            <person name="Zhang Y."/>
            <person name="Qiu H."/>
            <person name="Guo Y."/>
            <person name="Wan H."/>
            <person name="Zhang X."/>
            <person name="Scossa F."/>
            <person name="Alseekh S."/>
            <person name="Zhang Q."/>
            <person name="Wang P."/>
            <person name="Xu L."/>
            <person name="Schmidt M.H."/>
            <person name="Jia X."/>
            <person name="Li D."/>
            <person name="Zhu A."/>
            <person name="Guo F."/>
            <person name="Chen W."/>
            <person name="Ni D."/>
            <person name="Usadel B."/>
            <person name="Fernie A.R."/>
            <person name="Wen W."/>
        </authorList>
    </citation>
    <scope>NUCLEOTIDE SEQUENCE [LARGE SCALE GENOMIC DNA]</scope>
    <source>
        <strain evidence="8">cv. G240</strain>
    </source>
</reference>
<accession>A0A7J7GQL9</accession>
<evidence type="ECO:0000256" key="1">
    <source>
        <dbReference type="ARBA" id="ARBA00004123"/>
    </source>
</evidence>
<evidence type="ECO:0000259" key="6">
    <source>
        <dbReference type="PROSITE" id="PS50066"/>
    </source>
</evidence>
<gene>
    <name evidence="7" type="ORF">HYC85_019350</name>
</gene>
<dbReference type="SMART" id="SM00432">
    <property type="entry name" value="MADS"/>
    <property type="match status" value="1"/>
</dbReference>
<comment type="caution">
    <text evidence="7">The sequence shown here is derived from an EMBL/GenBank/DDBJ whole genome shotgun (WGS) entry which is preliminary data.</text>
</comment>
<evidence type="ECO:0000256" key="2">
    <source>
        <dbReference type="ARBA" id="ARBA00023015"/>
    </source>
</evidence>
<dbReference type="Pfam" id="PF00319">
    <property type="entry name" value="SRF-TF"/>
    <property type="match status" value="1"/>
</dbReference>
<dbReference type="SUPFAM" id="SSF55455">
    <property type="entry name" value="SRF-like"/>
    <property type="match status" value="1"/>
</dbReference>